<dbReference type="EMBL" id="VFPA01000002">
    <property type="protein sequence ID" value="TQM11795.1"/>
    <property type="molecule type" value="Genomic_DNA"/>
</dbReference>
<feature type="domain" description="N-acetyltransferase" evidence="1">
    <location>
        <begin position="1"/>
        <end position="105"/>
    </location>
</feature>
<dbReference type="InterPro" id="IPR000182">
    <property type="entry name" value="GNAT_dom"/>
</dbReference>
<gene>
    <name evidence="3" type="ORF">FB558_4367</name>
</gene>
<dbReference type="InterPro" id="IPR016181">
    <property type="entry name" value="Acyl_CoA_acyltransferase"/>
</dbReference>
<evidence type="ECO:0000313" key="3">
    <source>
        <dbReference type="EMBL" id="TQM11795.1"/>
    </source>
</evidence>
<organism evidence="3 4">
    <name type="scientific">Pseudonocardia kunmingensis</name>
    <dbReference type="NCBI Taxonomy" id="630975"/>
    <lineage>
        <taxon>Bacteria</taxon>
        <taxon>Bacillati</taxon>
        <taxon>Actinomycetota</taxon>
        <taxon>Actinomycetes</taxon>
        <taxon>Pseudonocardiales</taxon>
        <taxon>Pseudonocardiaceae</taxon>
        <taxon>Pseudonocardia</taxon>
    </lineage>
</organism>
<reference evidence="3 4" key="1">
    <citation type="submission" date="2019-06" db="EMBL/GenBank/DDBJ databases">
        <title>Sequencing the genomes of 1000 actinobacteria strains.</title>
        <authorList>
            <person name="Klenk H.-P."/>
        </authorList>
    </citation>
    <scope>NUCLEOTIDE SEQUENCE [LARGE SCALE GENOMIC DNA]</scope>
    <source>
        <strain evidence="3 4">DSM 45301</strain>
    </source>
</reference>
<dbReference type="InterPro" id="IPR031165">
    <property type="entry name" value="GNAT_YJDJ"/>
</dbReference>
<protein>
    <submittedName>
        <fullName evidence="3">Uncharacterized protein</fullName>
    </submittedName>
</protein>
<dbReference type="OrthoDB" id="5405911at2"/>
<dbReference type="PANTHER" id="PTHR31435:SF10">
    <property type="entry name" value="BSR4717 PROTEIN"/>
    <property type="match status" value="1"/>
</dbReference>
<proteinExistence type="predicted"/>
<evidence type="ECO:0000313" key="4">
    <source>
        <dbReference type="Proteomes" id="UP000315677"/>
    </source>
</evidence>
<dbReference type="Gene3D" id="3.40.630.30">
    <property type="match status" value="1"/>
</dbReference>
<feature type="domain" description="N-acetyltransferase" evidence="2">
    <location>
        <begin position="13"/>
        <end position="99"/>
    </location>
</feature>
<dbReference type="PROSITE" id="PS51729">
    <property type="entry name" value="GNAT_YJDJ"/>
    <property type="match status" value="1"/>
</dbReference>
<name>A0A543DR35_9PSEU</name>
<sequence>MPEQTTDSPVEVSDAPDRSRFEITVDSRPAGFLRYRHLPGVLVFEHTEIHDGFQGRRLAGQLAAGALDAARERGLRIRPVCEYLAGYVQRNPQYAALVDSPSQGA</sequence>
<keyword evidence="4" id="KW-1185">Reference proteome</keyword>
<comment type="caution">
    <text evidence="3">The sequence shown here is derived from an EMBL/GenBank/DDBJ whole genome shotgun (WGS) entry which is preliminary data.</text>
</comment>
<evidence type="ECO:0000259" key="1">
    <source>
        <dbReference type="PROSITE" id="PS51186"/>
    </source>
</evidence>
<accession>A0A543DR35</accession>
<dbReference type="PANTHER" id="PTHR31435">
    <property type="entry name" value="PROTEIN NATD1"/>
    <property type="match status" value="1"/>
</dbReference>
<dbReference type="InterPro" id="IPR045057">
    <property type="entry name" value="Gcn5-rel_NAT"/>
</dbReference>
<dbReference type="PROSITE" id="PS51186">
    <property type="entry name" value="GNAT"/>
    <property type="match status" value="1"/>
</dbReference>
<dbReference type="RefSeq" id="WP_142056194.1">
    <property type="nucleotide sequence ID" value="NZ_VFPA01000002.1"/>
</dbReference>
<dbReference type="Proteomes" id="UP000315677">
    <property type="component" value="Unassembled WGS sequence"/>
</dbReference>
<dbReference type="Pfam" id="PF14542">
    <property type="entry name" value="Acetyltransf_CG"/>
    <property type="match status" value="1"/>
</dbReference>
<dbReference type="GO" id="GO:0016747">
    <property type="term" value="F:acyltransferase activity, transferring groups other than amino-acyl groups"/>
    <property type="evidence" value="ECO:0007669"/>
    <property type="project" value="InterPro"/>
</dbReference>
<evidence type="ECO:0000259" key="2">
    <source>
        <dbReference type="PROSITE" id="PS51729"/>
    </source>
</evidence>
<dbReference type="AlphaFoldDB" id="A0A543DR35"/>
<dbReference type="SUPFAM" id="SSF55729">
    <property type="entry name" value="Acyl-CoA N-acyltransferases (Nat)"/>
    <property type="match status" value="1"/>
</dbReference>
<dbReference type="CDD" id="cd04301">
    <property type="entry name" value="NAT_SF"/>
    <property type="match status" value="1"/>
</dbReference>